<dbReference type="PANTHER" id="PTHR12215:SF10">
    <property type="entry name" value="L-AMINOADIPATE-SEMIALDEHYDE DEHYDROGENASE-PHOSPHOPANTETHEINYL TRANSFERASE"/>
    <property type="match status" value="1"/>
</dbReference>
<dbReference type="InterPro" id="IPR037143">
    <property type="entry name" value="4-PPantetheinyl_Trfase_dom_sf"/>
</dbReference>
<dbReference type="Gene3D" id="3.90.470.20">
    <property type="entry name" value="4'-phosphopantetheinyl transferase domain"/>
    <property type="match status" value="2"/>
</dbReference>
<dbReference type="OrthoDB" id="9808281at2"/>
<dbReference type="AlphaFoldDB" id="A0A4Y9S8I9"/>
<dbReference type="GO" id="GO:0019878">
    <property type="term" value="P:lysine biosynthetic process via aminoadipic acid"/>
    <property type="evidence" value="ECO:0007669"/>
    <property type="project" value="TreeGrafter"/>
</dbReference>
<comment type="similarity">
    <text evidence="1">Belongs to the P-Pant transferase superfamily. Gsp/Sfp/HetI/AcpT family.</text>
</comment>
<gene>
    <name evidence="4" type="ORF">E4L98_19670</name>
</gene>
<comment type="caution">
    <text evidence="4">The sequence shown here is derived from an EMBL/GenBank/DDBJ whole genome shotgun (WGS) entry which is preliminary data.</text>
</comment>
<dbReference type="Pfam" id="PF01648">
    <property type="entry name" value="ACPS"/>
    <property type="match status" value="1"/>
</dbReference>
<accession>A0A4Y9S8I9</accession>
<dbReference type="GO" id="GO:0000287">
    <property type="term" value="F:magnesium ion binding"/>
    <property type="evidence" value="ECO:0007669"/>
    <property type="project" value="InterPro"/>
</dbReference>
<feature type="domain" description="4'-phosphopantetheinyl transferase" evidence="3">
    <location>
        <begin position="122"/>
        <end position="210"/>
    </location>
</feature>
<dbReference type="GO" id="GO:0005829">
    <property type="term" value="C:cytosol"/>
    <property type="evidence" value="ECO:0007669"/>
    <property type="project" value="TreeGrafter"/>
</dbReference>
<dbReference type="PANTHER" id="PTHR12215">
    <property type="entry name" value="PHOSPHOPANTETHEINE TRANSFERASE"/>
    <property type="match status" value="1"/>
</dbReference>
<reference evidence="4 5" key="1">
    <citation type="submission" date="2019-03" db="EMBL/GenBank/DDBJ databases">
        <title>Draft Genome Sequence of Duganella callidus sp. nov., a Novel Duganella Species Isolated from Cultivated Soil.</title>
        <authorList>
            <person name="Raths R."/>
            <person name="Peta V."/>
            <person name="Bucking H."/>
        </authorList>
    </citation>
    <scope>NUCLEOTIDE SEQUENCE [LARGE SCALE GENOMIC DNA]</scope>
    <source>
        <strain evidence="4 5">DN04</strain>
    </source>
</reference>
<proteinExistence type="inferred from homology"/>
<keyword evidence="5" id="KW-1185">Reference proteome</keyword>
<evidence type="ECO:0000256" key="1">
    <source>
        <dbReference type="ARBA" id="ARBA00010990"/>
    </source>
</evidence>
<sequence>MWRTARSWRNRGWNGTVSPKWPETLRLWQADLDDAGWDRHAAVLHPEEEARAQRYRTPRLAQHYRRGRSMLRLLLARQSGGDPARIALRYGWAGKPEADGLSCHFNLSHSGRQALIALAPYPVGVDIESTAHANISMTELAGLVCHPDEQAALAALAPLQREDFLYRLWVQKEAYCKALGTGLQAHLRALSFAPTADAALAVVHDAARPATDVHYVRYWRAAGGCAAAVCLPSPLEPPMVTQLVPD</sequence>
<dbReference type="Proteomes" id="UP000297729">
    <property type="component" value="Unassembled WGS sequence"/>
</dbReference>
<dbReference type="EMBL" id="SPVG01000194">
    <property type="protein sequence ID" value="TFW17880.1"/>
    <property type="molecule type" value="Genomic_DNA"/>
</dbReference>
<organism evidence="4 5">
    <name type="scientific">Duganella callida</name>
    <dbReference type="NCBI Taxonomy" id="2561932"/>
    <lineage>
        <taxon>Bacteria</taxon>
        <taxon>Pseudomonadati</taxon>
        <taxon>Pseudomonadota</taxon>
        <taxon>Betaproteobacteria</taxon>
        <taxon>Burkholderiales</taxon>
        <taxon>Oxalobacteraceae</taxon>
        <taxon>Telluria group</taxon>
        <taxon>Duganella</taxon>
    </lineage>
</organism>
<protein>
    <submittedName>
        <fullName evidence="4">4'-phosphopantetheinyl transferase superfamily protein</fullName>
    </submittedName>
</protein>
<evidence type="ECO:0000259" key="3">
    <source>
        <dbReference type="Pfam" id="PF01648"/>
    </source>
</evidence>
<dbReference type="InterPro" id="IPR008278">
    <property type="entry name" value="4-PPantetheinyl_Trfase_dom"/>
</dbReference>
<name>A0A4Y9S8I9_9BURK</name>
<evidence type="ECO:0000256" key="2">
    <source>
        <dbReference type="ARBA" id="ARBA00022679"/>
    </source>
</evidence>
<keyword evidence="2 4" id="KW-0808">Transferase</keyword>
<evidence type="ECO:0000313" key="4">
    <source>
        <dbReference type="EMBL" id="TFW17880.1"/>
    </source>
</evidence>
<dbReference type="SUPFAM" id="SSF56214">
    <property type="entry name" value="4'-phosphopantetheinyl transferase"/>
    <property type="match status" value="2"/>
</dbReference>
<dbReference type="InterPro" id="IPR050559">
    <property type="entry name" value="P-Pant_transferase_sf"/>
</dbReference>
<evidence type="ECO:0000313" key="5">
    <source>
        <dbReference type="Proteomes" id="UP000297729"/>
    </source>
</evidence>
<dbReference type="GO" id="GO:0008897">
    <property type="term" value="F:holo-[acyl-carrier-protein] synthase activity"/>
    <property type="evidence" value="ECO:0007669"/>
    <property type="project" value="InterPro"/>
</dbReference>